<organism evidence="1 2">
    <name type="scientific">Cytobacillus horneckiae</name>
    <dbReference type="NCBI Taxonomy" id="549687"/>
    <lineage>
        <taxon>Bacteria</taxon>
        <taxon>Bacillati</taxon>
        <taxon>Bacillota</taxon>
        <taxon>Bacilli</taxon>
        <taxon>Bacillales</taxon>
        <taxon>Bacillaceae</taxon>
        <taxon>Cytobacillus</taxon>
    </lineage>
</organism>
<dbReference type="Proteomes" id="UP000233343">
    <property type="component" value="Unassembled WGS sequence"/>
</dbReference>
<dbReference type="AlphaFoldDB" id="A0A2N0ZHC5"/>
<proteinExistence type="predicted"/>
<gene>
    <name evidence="1" type="ORF">CWS20_11150</name>
</gene>
<dbReference type="RefSeq" id="WP_083957480.1">
    <property type="nucleotide sequence ID" value="NZ_JAMAUX010000005.1"/>
</dbReference>
<protein>
    <recommendedName>
        <fullName evidence="3">DUF2802 domain-containing protein</fullName>
    </recommendedName>
</protein>
<dbReference type="EMBL" id="PISD01000021">
    <property type="protein sequence ID" value="PKG28903.1"/>
    <property type="molecule type" value="Genomic_DNA"/>
</dbReference>
<reference evidence="1 2" key="1">
    <citation type="journal article" date="2010" name="Int. J. Syst. Evol. Microbiol.">
        <title>Bacillus horneckiae sp. nov., isolated from a spacecraft-assembly clean room.</title>
        <authorList>
            <person name="Vaishampayan P."/>
            <person name="Probst A."/>
            <person name="Krishnamurthi S."/>
            <person name="Ghosh S."/>
            <person name="Osman S."/>
            <person name="McDowall A."/>
            <person name="Ruckmani A."/>
            <person name="Mayilraj S."/>
            <person name="Venkateswaran K."/>
        </authorList>
    </citation>
    <scope>NUCLEOTIDE SEQUENCE [LARGE SCALE GENOMIC DNA]</scope>
    <source>
        <strain evidence="2">1PO1SC</strain>
    </source>
</reference>
<keyword evidence="2" id="KW-1185">Reference proteome</keyword>
<name>A0A2N0ZHC5_9BACI</name>
<sequence length="125" mass="14067">MLYALIGLLSLSIILFLLSLFLKDPYKSIQEEIDQMSILHIQEIYTIKKKLKILEEELLTNDTPLPSPITHPSPAIKGEVHEIIKSQVSLLAKQGLSLDQIAVQSSLTIEEVKTILTEKKFRGEA</sequence>
<evidence type="ECO:0000313" key="1">
    <source>
        <dbReference type="EMBL" id="PKG28903.1"/>
    </source>
</evidence>
<comment type="caution">
    <text evidence="1">The sequence shown here is derived from an EMBL/GenBank/DDBJ whole genome shotgun (WGS) entry which is preliminary data.</text>
</comment>
<evidence type="ECO:0008006" key="3">
    <source>
        <dbReference type="Google" id="ProtNLM"/>
    </source>
</evidence>
<accession>A0A2N0ZHC5</accession>
<evidence type="ECO:0000313" key="2">
    <source>
        <dbReference type="Proteomes" id="UP000233343"/>
    </source>
</evidence>